<name>A0ABS0YHH6_9BACT</name>
<dbReference type="Proteomes" id="UP000614714">
    <property type="component" value="Unassembled WGS sequence"/>
</dbReference>
<dbReference type="EMBL" id="JAEMHL010000007">
    <property type="protein sequence ID" value="MBJ6751369.1"/>
    <property type="molecule type" value="Genomic_DNA"/>
</dbReference>
<dbReference type="InterPro" id="IPR001789">
    <property type="entry name" value="Sig_transdc_resp-reg_receiver"/>
</dbReference>
<organism evidence="5 6">
    <name type="scientific">Geomonas anaerohicana</name>
    <dbReference type="NCBI Taxonomy" id="2798583"/>
    <lineage>
        <taxon>Bacteria</taxon>
        <taxon>Pseudomonadati</taxon>
        <taxon>Thermodesulfobacteriota</taxon>
        <taxon>Desulfuromonadia</taxon>
        <taxon>Geobacterales</taxon>
        <taxon>Geobacteraceae</taxon>
        <taxon>Geomonas</taxon>
    </lineage>
</organism>
<keyword evidence="6" id="KW-1185">Reference proteome</keyword>
<evidence type="ECO:0000256" key="3">
    <source>
        <dbReference type="PROSITE-ProRule" id="PRU00169"/>
    </source>
</evidence>
<feature type="domain" description="Response regulatory" evidence="4">
    <location>
        <begin position="5"/>
        <end position="121"/>
    </location>
</feature>
<dbReference type="RefSeq" id="WP_199389844.1">
    <property type="nucleotide sequence ID" value="NZ_JAEMHL010000007.1"/>
</dbReference>
<comment type="caution">
    <text evidence="3">Lacks conserved residue(s) required for the propagation of feature annotation.</text>
</comment>
<dbReference type="PANTHER" id="PTHR43384:SF6">
    <property type="entry name" value="SEPTUM SITE-DETERMINING PROTEIN MIND HOMOLOG, CHLOROPLASTIC"/>
    <property type="match status" value="1"/>
</dbReference>
<dbReference type="SUPFAM" id="SSF52540">
    <property type="entry name" value="P-loop containing nucleoside triphosphate hydrolases"/>
    <property type="match status" value="1"/>
</dbReference>
<dbReference type="InterPro" id="IPR027417">
    <property type="entry name" value="P-loop_NTPase"/>
</dbReference>
<dbReference type="InterPro" id="IPR011006">
    <property type="entry name" value="CheY-like_superfamily"/>
</dbReference>
<dbReference type="InterPro" id="IPR050625">
    <property type="entry name" value="ParA/MinD_ATPase"/>
</dbReference>
<evidence type="ECO:0000256" key="1">
    <source>
        <dbReference type="ARBA" id="ARBA00022741"/>
    </source>
</evidence>
<dbReference type="InterPro" id="IPR033756">
    <property type="entry name" value="YlxH/NBP35"/>
</dbReference>
<gene>
    <name evidence="5" type="ORF">JFN91_14215</name>
</gene>
<evidence type="ECO:0000313" key="5">
    <source>
        <dbReference type="EMBL" id="MBJ6751369.1"/>
    </source>
</evidence>
<dbReference type="Gene3D" id="3.40.50.300">
    <property type="entry name" value="P-loop containing nucleotide triphosphate hydrolases"/>
    <property type="match status" value="1"/>
</dbReference>
<evidence type="ECO:0000259" key="4">
    <source>
        <dbReference type="PROSITE" id="PS50110"/>
    </source>
</evidence>
<accession>A0ABS0YHH6</accession>
<dbReference type="PANTHER" id="PTHR43384">
    <property type="entry name" value="SEPTUM SITE-DETERMINING PROTEIN MIND HOMOLOG, CHLOROPLASTIC-RELATED"/>
    <property type="match status" value="1"/>
</dbReference>
<keyword evidence="2" id="KW-0067">ATP-binding</keyword>
<sequence length="382" mass="41053">MKQVTAYVVDSDADATAHIRQMLGSMADNVRLLGAARTLQEGLQEIQTCHPNIVLLEVKDLERGAKETEFLLSRCPNSATFVSSATLSPEWILKLIRAGASEYLSRPVLASELADAVRKVAKSHAVSSSSVGHKGEIFSVYHPSGGVGTTTVAVNLAATLAARGYSTALVDLNLSGGDVSAFLDLTPRYTMACMVPKAGQVDTNFLKSIMMPHSCGVEILDGPDQPKEASRIGAGLVQETVALLRTCFDYTVIDTGGELSEKNLAAFELSDRVLFTTVLSIPALRTGQRYLRALAGEGHGPERVKLIVNRHLPRDEIKMTDAEKVLGTKAFHVLPNSYADMRLAMNRGEPVAHCLPKAPFSRAMDQLARQLCPGKANAKTAP</sequence>
<dbReference type="PROSITE" id="PS50110">
    <property type="entry name" value="RESPONSE_REGULATORY"/>
    <property type="match status" value="1"/>
</dbReference>
<dbReference type="Gene3D" id="3.40.50.2300">
    <property type="match status" value="1"/>
</dbReference>
<evidence type="ECO:0000256" key="2">
    <source>
        <dbReference type="ARBA" id="ARBA00022840"/>
    </source>
</evidence>
<comment type="caution">
    <text evidence="5">The sequence shown here is derived from an EMBL/GenBank/DDBJ whole genome shotgun (WGS) entry which is preliminary data.</text>
</comment>
<evidence type="ECO:0000313" key="6">
    <source>
        <dbReference type="Proteomes" id="UP000614714"/>
    </source>
</evidence>
<keyword evidence="1" id="KW-0547">Nucleotide-binding</keyword>
<reference evidence="5 6" key="1">
    <citation type="submission" date="2020-12" db="EMBL/GenBank/DDBJ databases">
        <title>Geomonas sp. Red421, isolated from paddy soil.</title>
        <authorList>
            <person name="Xu Z."/>
            <person name="Zhang Z."/>
            <person name="Masuda Y."/>
            <person name="Itoh H."/>
            <person name="Senoo K."/>
        </authorList>
    </citation>
    <scope>NUCLEOTIDE SEQUENCE [LARGE SCALE GENOMIC DNA]</scope>
    <source>
        <strain evidence="5 6">Red421</strain>
    </source>
</reference>
<dbReference type="SUPFAM" id="SSF52172">
    <property type="entry name" value="CheY-like"/>
    <property type="match status" value="1"/>
</dbReference>
<proteinExistence type="predicted"/>
<protein>
    <submittedName>
        <fullName evidence="5">P-loop NTPase</fullName>
    </submittedName>
</protein>
<dbReference type="Pfam" id="PF10609">
    <property type="entry name" value="ParA"/>
    <property type="match status" value="1"/>
</dbReference>